<dbReference type="InterPro" id="IPR039425">
    <property type="entry name" value="RNA_pol_sigma-70-like"/>
</dbReference>
<reference evidence="8 9" key="1">
    <citation type="journal article" date="2010" name="Stand. Genomic Sci.">
        <title>Complete genome sequence of Desulfarculus baarsii type strain (2st14).</title>
        <authorList>
            <person name="Sun H."/>
            <person name="Spring S."/>
            <person name="Lapidus A."/>
            <person name="Davenport K."/>
            <person name="Del Rio T.G."/>
            <person name="Tice H."/>
            <person name="Nolan M."/>
            <person name="Copeland A."/>
            <person name="Cheng J.F."/>
            <person name="Lucas S."/>
            <person name="Tapia R."/>
            <person name="Goodwin L."/>
            <person name="Pitluck S."/>
            <person name="Ivanova N."/>
            <person name="Pagani I."/>
            <person name="Mavromatis K."/>
            <person name="Ovchinnikova G."/>
            <person name="Pati A."/>
            <person name="Chen A."/>
            <person name="Palaniappan K."/>
            <person name="Hauser L."/>
            <person name="Chang Y.J."/>
            <person name="Jeffries C.D."/>
            <person name="Detter J.C."/>
            <person name="Han C."/>
            <person name="Rohde M."/>
            <person name="Brambilla E."/>
            <person name="Goker M."/>
            <person name="Woyke T."/>
            <person name="Bristow J."/>
            <person name="Eisen J.A."/>
            <person name="Markowitz V."/>
            <person name="Hugenholtz P."/>
            <person name="Kyrpides N.C."/>
            <person name="Klenk H.P."/>
            <person name="Land M."/>
        </authorList>
    </citation>
    <scope>NUCLEOTIDE SEQUENCE [LARGE SCALE GENOMIC DNA]</scope>
    <source>
        <strain evidence="9">ATCC 33931 / DSM 2075 / LMG 7858 / VKM B-1802 / 2st14</strain>
    </source>
</reference>
<feature type="domain" description="RNA polymerase sigma factor 70 region 4 type 2" evidence="7">
    <location>
        <begin position="126"/>
        <end position="178"/>
    </location>
</feature>
<proteinExistence type="inferred from homology"/>
<name>E1QG45_DESB2</name>
<dbReference type="eggNOG" id="COG1595">
    <property type="taxonomic scope" value="Bacteria"/>
</dbReference>
<evidence type="ECO:0000256" key="5">
    <source>
        <dbReference type="ARBA" id="ARBA00023163"/>
    </source>
</evidence>
<evidence type="ECO:0000256" key="4">
    <source>
        <dbReference type="ARBA" id="ARBA00023125"/>
    </source>
</evidence>
<evidence type="ECO:0000256" key="1">
    <source>
        <dbReference type="ARBA" id="ARBA00010641"/>
    </source>
</evidence>
<evidence type="ECO:0000259" key="7">
    <source>
        <dbReference type="Pfam" id="PF08281"/>
    </source>
</evidence>
<dbReference type="NCBIfam" id="TIGR02937">
    <property type="entry name" value="sigma70-ECF"/>
    <property type="match status" value="1"/>
</dbReference>
<evidence type="ECO:0000313" key="9">
    <source>
        <dbReference type="Proteomes" id="UP000009047"/>
    </source>
</evidence>
<dbReference type="InterPro" id="IPR013249">
    <property type="entry name" value="RNA_pol_sigma70_r4_t2"/>
</dbReference>
<evidence type="ECO:0000256" key="2">
    <source>
        <dbReference type="ARBA" id="ARBA00023015"/>
    </source>
</evidence>
<evidence type="ECO:0000256" key="3">
    <source>
        <dbReference type="ARBA" id="ARBA00023082"/>
    </source>
</evidence>
<dbReference type="InterPro" id="IPR014284">
    <property type="entry name" value="RNA_pol_sigma-70_dom"/>
</dbReference>
<dbReference type="RefSeq" id="WP_013257013.1">
    <property type="nucleotide sequence ID" value="NC_014365.1"/>
</dbReference>
<dbReference type="InterPro" id="IPR036388">
    <property type="entry name" value="WH-like_DNA-bd_sf"/>
</dbReference>
<dbReference type="Pfam" id="PF08281">
    <property type="entry name" value="Sigma70_r4_2"/>
    <property type="match status" value="1"/>
</dbReference>
<organism evidence="8 9">
    <name type="scientific">Desulfarculus baarsii (strain ATCC 33931 / DSM 2075 / LMG 7858 / VKM B-1802 / 2st14)</name>
    <dbReference type="NCBI Taxonomy" id="644282"/>
    <lineage>
        <taxon>Bacteria</taxon>
        <taxon>Pseudomonadati</taxon>
        <taxon>Thermodesulfobacteriota</taxon>
        <taxon>Desulfarculia</taxon>
        <taxon>Desulfarculales</taxon>
        <taxon>Desulfarculaceae</taxon>
        <taxon>Desulfarculus</taxon>
    </lineage>
</organism>
<dbReference type="HOGENOM" id="CLU_047691_3_0_7"/>
<dbReference type="GO" id="GO:0006352">
    <property type="term" value="P:DNA-templated transcription initiation"/>
    <property type="evidence" value="ECO:0007669"/>
    <property type="project" value="InterPro"/>
</dbReference>
<dbReference type="PANTHER" id="PTHR43133:SF8">
    <property type="entry name" value="RNA POLYMERASE SIGMA FACTOR HI_1459-RELATED"/>
    <property type="match status" value="1"/>
</dbReference>
<sequence>MNAPLARASDEELIRAMASGQTQALDEFVGRYQARLTGFAQRYLNDWAAAEDLAQETLLRVWQAAPRFEPRAKVSTWVFGVAYRLALNEFRRRGRLARLQGRLAELLAGQRDESPLERLQAGQRLERLNAELARLPQRQRAALLLRVDQGLSYAQIAQVMELTTAAVESLIHRARQRLRRRLGQEQA</sequence>
<dbReference type="Pfam" id="PF04542">
    <property type="entry name" value="Sigma70_r2"/>
    <property type="match status" value="1"/>
</dbReference>
<dbReference type="InterPro" id="IPR013324">
    <property type="entry name" value="RNA_pol_sigma_r3/r4-like"/>
</dbReference>
<gene>
    <name evidence="8" type="ordered locus">Deba_0178</name>
</gene>
<evidence type="ECO:0000259" key="6">
    <source>
        <dbReference type="Pfam" id="PF04542"/>
    </source>
</evidence>
<dbReference type="AlphaFoldDB" id="E1QG45"/>
<evidence type="ECO:0000313" key="8">
    <source>
        <dbReference type="EMBL" id="ADK83557.1"/>
    </source>
</evidence>
<accession>E1QG45</accession>
<dbReference type="Proteomes" id="UP000009047">
    <property type="component" value="Chromosome"/>
</dbReference>
<dbReference type="Gene3D" id="1.10.1740.10">
    <property type="match status" value="1"/>
</dbReference>
<dbReference type="GO" id="GO:0003677">
    <property type="term" value="F:DNA binding"/>
    <property type="evidence" value="ECO:0007669"/>
    <property type="project" value="UniProtKB-KW"/>
</dbReference>
<keyword evidence="4" id="KW-0238">DNA-binding</keyword>
<dbReference type="KEGG" id="dbr:Deba_0178"/>
<dbReference type="InterPro" id="IPR007627">
    <property type="entry name" value="RNA_pol_sigma70_r2"/>
</dbReference>
<comment type="similarity">
    <text evidence="1">Belongs to the sigma-70 factor family. ECF subfamily.</text>
</comment>
<dbReference type="EMBL" id="CP002085">
    <property type="protein sequence ID" value="ADK83557.1"/>
    <property type="molecule type" value="Genomic_DNA"/>
</dbReference>
<keyword evidence="2" id="KW-0805">Transcription regulation</keyword>
<dbReference type="OrthoDB" id="9780326at2"/>
<protein>
    <submittedName>
        <fullName evidence="8">RNA polymerase, sigma-24 subunit, ECF subfamily</fullName>
    </submittedName>
</protein>
<dbReference type="SUPFAM" id="SSF88659">
    <property type="entry name" value="Sigma3 and sigma4 domains of RNA polymerase sigma factors"/>
    <property type="match status" value="1"/>
</dbReference>
<dbReference type="Gene3D" id="1.10.10.10">
    <property type="entry name" value="Winged helix-like DNA-binding domain superfamily/Winged helix DNA-binding domain"/>
    <property type="match status" value="1"/>
</dbReference>
<dbReference type="InterPro" id="IPR013325">
    <property type="entry name" value="RNA_pol_sigma_r2"/>
</dbReference>
<dbReference type="STRING" id="644282.Deba_0178"/>
<dbReference type="SUPFAM" id="SSF88946">
    <property type="entry name" value="Sigma2 domain of RNA polymerase sigma factors"/>
    <property type="match status" value="1"/>
</dbReference>
<feature type="domain" description="RNA polymerase sigma-70 region 2" evidence="6">
    <location>
        <begin position="29"/>
        <end position="95"/>
    </location>
</feature>
<keyword evidence="3" id="KW-0731">Sigma factor</keyword>
<keyword evidence="9" id="KW-1185">Reference proteome</keyword>
<dbReference type="PANTHER" id="PTHR43133">
    <property type="entry name" value="RNA POLYMERASE ECF-TYPE SIGMA FACTO"/>
    <property type="match status" value="1"/>
</dbReference>
<keyword evidence="5" id="KW-0804">Transcription</keyword>
<dbReference type="GO" id="GO:0016987">
    <property type="term" value="F:sigma factor activity"/>
    <property type="evidence" value="ECO:0007669"/>
    <property type="project" value="UniProtKB-KW"/>
</dbReference>